<feature type="region of interest" description="Disordered" evidence="1">
    <location>
        <begin position="49"/>
        <end position="71"/>
    </location>
</feature>
<feature type="chain" id="PRO_5022180009" description="ADYC domain-containing protein" evidence="2">
    <location>
        <begin position="27"/>
        <end position="517"/>
    </location>
</feature>
<feature type="compositionally biased region" description="Polar residues" evidence="1">
    <location>
        <begin position="51"/>
        <end position="71"/>
    </location>
</feature>
<reference evidence="4 5" key="1">
    <citation type="submission" date="2019-06" db="EMBL/GenBank/DDBJ databases">
        <authorList>
            <person name="Livingstone P."/>
            <person name="Whitworth D."/>
        </authorList>
    </citation>
    <scope>NUCLEOTIDE SEQUENCE [LARGE SCALE GENOMIC DNA]</scope>
    <source>
        <strain evidence="4 5">AM401</strain>
    </source>
</reference>
<dbReference type="InterPro" id="IPR045426">
    <property type="entry name" value="ADYC"/>
</dbReference>
<comment type="caution">
    <text evidence="4">The sequence shown here is derived from an EMBL/GenBank/DDBJ whole genome shotgun (WGS) entry which is preliminary data.</text>
</comment>
<dbReference type="Proteomes" id="UP000315369">
    <property type="component" value="Unassembled WGS sequence"/>
</dbReference>
<evidence type="ECO:0000256" key="1">
    <source>
        <dbReference type="SAM" id="MobiDB-lite"/>
    </source>
</evidence>
<feature type="domain" description="ADYC" evidence="3">
    <location>
        <begin position="200"/>
        <end position="368"/>
    </location>
</feature>
<dbReference type="AlphaFoldDB" id="A0A540WT64"/>
<evidence type="ECO:0000259" key="3">
    <source>
        <dbReference type="Pfam" id="PF20032"/>
    </source>
</evidence>
<evidence type="ECO:0000256" key="2">
    <source>
        <dbReference type="SAM" id="SignalP"/>
    </source>
</evidence>
<evidence type="ECO:0000313" key="5">
    <source>
        <dbReference type="Proteomes" id="UP000315369"/>
    </source>
</evidence>
<dbReference type="Pfam" id="PF20032">
    <property type="entry name" value="ADYC"/>
    <property type="match status" value="1"/>
</dbReference>
<accession>A0A540WT64</accession>
<feature type="signal peptide" evidence="2">
    <location>
        <begin position="1"/>
        <end position="26"/>
    </location>
</feature>
<organism evidence="4 5">
    <name type="scientific">Myxococcus llanfairpwllgwyngyllgogerychwyrndrobwllllantysiliogogogochensis</name>
    <dbReference type="NCBI Taxonomy" id="2590453"/>
    <lineage>
        <taxon>Bacteria</taxon>
        <taxon>Pseudomonadati</taxon>
        <taxon>Myxococcota</taxon>
        <taxon>Myxococcia</taxon>
        <taxon>Myxococcales</taxon>
        <taxon>Cystobacterineae</taxon>
        <taxon>Myxococcaceae</taxon>
        <taxon>Myxococcus</taxon>
    </lineage>
</organism>
<sequence length="517" mass="55417">MARDLLRVCSAMNAKACLLSALILSACGPVMEVRDPEPFVASSARALGTLQGKTPQGKTPQGKTPQGTKTHNPWAVVVDSFHVRDSNGALVSAKAQLNGSHLLGIATSGGQGLPVPPPSPFPRLPKQASSRAVDFPVGFEVTTVPLATFSVVEISGLLASPRALDSEPRRDARIVGSFVDAGPYGPTDAANLLQPQYRRATGPNADVRFYRVQIKDDGGTWVDFCERGDGSPSNAAMFLSRYLDTMGHANSAEDQYLGIACHDGTAVKCARWGYKPWTRLIPPNQHEPVSLEPFWEACYKAAMADYCENGVSHTEPDTLIDIWDRHHFIAPTSEDDVFDDPAGANGPSAFTVESAFNARGTVCLEKERFVALPANCATMDVEVVVTGGPFCVESNEPTSPSSCSPVTRRGPSLIFNKGELQECVQQAESEQDVPLIFVANWTNGCLHSPYVVGPALANDCNWLTRAVCEQPLFKGCCSEAPDGKMRPYDWSAQCVALAESLSLEPIIVPPTGGVITP</sequence>
<proteinExistence type="predicted"/>
<gene>
    <name evidence="4" type="ORF">FJV41_30235</name>
</gene>
<dbReference type="OrthoDB" id="8066319at2"/>
<dbReference type="EMBL" id="VIFM01000149">
    <property type="protein sequence ID" value="TQF12205.1"/>
    <property type="molecule type" value="Genomic_DNA"/>
</dbReference>
<name>A0A540WT64_9BACT</name>
<keyword evidence="5" id="KW-1185">Reference proteome</keyword>
<dbReference type="RefSeq" id="WP_141646052.1">
    <property type="nucleotide sequence ID" value="NZ_VIFM01000149.1"/>
</dbReference>
<dbReference type="PROSITE" id="PS51257">
    <property type="entry name" value="PROKAR_LIPOPROTEIN"/>
    <property type="match status" value="1"/>
</dbReference>
<keyword evidence="2" id="KW-0732">Signal</keyword>
<protein>
    <recommendedName>
        <fullName evidence="3">ADYC domain-containing protein</fullName>
    </recommendedName>
</protein>
<evidence type="ECO:0000313" key="4">
    <source>
        <dbReference type="EMBL" id="TQF12205.1"/>
    </source>
</evidence>